<evidence type="ECO:0000256" key="5">
    <source>
        <dbReference type="ARBA" id="ARBA00023012"/>
    </source>
</evidence>
<keyword evidence="3" id="KW-0808">Transferase</keyword>
<protein>
    <recommendedName>
        <fullName evidence="2">histidine kinase</fullName>
        <ecNumber evidence="2">2.7.13.3</ecNumber>
    </recommendedName>
</protein>
<evidence type="ECO:0000256" key="3">
    <source>
        <dbReference type="ARBA" id="ARBA00022679"/>
    </source>
</evidence>
<evidence type="ECO:0000256" key="4">
    <source>
        <dbReference type="ARBA" id="ARBA00022777"/>
    </source>
</evidence>
<accession>A0A0L6JKJ8</accession>
<dbReference type="InterPro" id="IPR005467">
    <property type="entry name" value="His_kinase_dom"/>
</dbReference>
<gene>
    <name evidence="7" type="ORF">Bccel_1542</name>
</gene>
<dbReference type="Proteomes" id="UP000036923">
    <property type="component" value="Unassembled WGS sequence"/>
</dbReference>
<dbReference type="GO" id="GO:0004673">
    <property type="term" value="F:protein histidine kinase activity"/>
    <property type="evidence" value="ECO:0007669"/>
    <property type="project" value="UniProtKB-EC"/>
</dbReference>
<dbReference type="GO" id="GO:0000160">
    <property type="term" value="P:phosphorelay signal transduction system"/>
    <property type="evidence" value="ECO:0007669"/>
    <property type="project" value="UniProtKB-KW"/>
</dbReference>
<comment type="catalytic activity">
    <reaction evidence="1">
        <text>ATP + protein L-histidine = ADP + protein N-phospho-L-histidine.</text>
        <dbReference type="EC" id="2.7.13.3"/>
    </reaction>
</comment>
<dbReference type="Gene3D" id="3.30.565.10">
    <property type="entry name" value="Histidine kinase-like ATPase, C-terminal domain"/>
    <property type="match status" value="1"/>
</dbReference>
<organism evidence="7 8">
    <name type="scientific">Pseudobacteroides cellulosolvens ATCC 35603 = DSM 2933</name>
    <dbReference type="NCBI Taxonomy" id="398512"/>
    <lineage>
        <taxon>Bacteria</taxon>
        <taxon>Bacillati</taxon>
        <taxon>Bacillota</taxon>
        <taxon>Clostridia</taxon>
        <taxon>Eubacteriales</taxon>
        <taxon>Oscillospiraceae</taxon>
        <taxon>Pseudobacteroides</taxon>
    </lineage>
</organism>
<evidence type="ECO:0000259" key="6">
    <source>
        <dbReference type="PROSITE" id="PS50109"/>
    </source>
</evidence>
<dbReference type="InterPro" id="IPR004358">
    <property type="entry name" value="Sig_transdc_His_kin-like_C"/>
</dbReference>
<dbReference type="Pfam" id="PF02518">
    <property type="entry name" value="HATPase_c"/>
    <property type="match status" value="1"/>
</dbReference>
<evidence type="ECO:0000313" key="7">
    <source>
        <dbReference type="EMBL" id="KNY26280.1"/>
    </source>
</evidence>
<evidence type="ECO:0000256" key="2">
    <source>
        <dbReference type="ARBA" id="ARBA00012438"/>
    </source>
</evidence>
<dbReference type="GO" id="GO:0005524">
    <property type="term" value="F:ATP binding"/>
    <property type="evidence" value="ECO:0007669"/>
    <property type="project" value="UniProtKB-KW"/>
</dbReference>
<keyword evidence="5" id="KW-0902">Two-component regulatory system</keyword>
<sequence length="298" mass="34551">MCILNLSRCKKTKGKDYRAAKDIKPYSEIDALGIKIKKTKDILCKRESILHSDIEKIQDYNDRIKKVNQLKNDISKFVTEDIGIYLNSIIRFTSNLLKENRSALSNEEINRLLKIRIESKELLDAIGNANLIVKAENFQVEPKKDLFNIIEVVDEVINHFMNTTTNKDLKFERILYSEESIPIYSDRLKFRRILTDLLSHSIKDTLRGTIRLKIDIKDSTYCIMLQDEGKGFTKDEMDFVFDEFFMITDKCYVSKRAMSKELDIYNVKQLVELLGGSIEVESKEGEGSCFTIYLPIGN</sequence>
<dbReference type="SMART" id="SM00387">
    <property type="entry name" value="HATPase_c"/>
    <property type="match status" value="1"/>
</dbReference>
<evidence type="ECO:0000313" key="8">
    <source>
        <dbReference type="Proteomes" id="UP000036923"/>
    </source>
</evidence>
<dbReference type="PRINTS" id="PR00344">
    <property type="entry name" value="BCTRLSENSOR"/>
</dbReference>
<proteinExistence type="predicted"/>
<keyword evidence="7" id="KW-0547">Nucleotide-binding</keyword>
<keyword evidence="4" id="KW-0418">Kinase</keyword>
<keyword evidence="8" id="KW-1185">Reference proteome</keyword>
<dbReference type="RefSeq" id="WP_036942334.1">
    <property type="nucleotide sequence ID" value="NZ_JQKC01000018.1"/>
</dbReference>
<dbReference type="InterPro" id="IPR003594">
    <property type="entry name" value="HATPase_dom"/>
</dbReference>
<dbReference type="STRING" id="398512.Bccel_1542"/>
<dbReference type="SUPFAM" id="SSF55874">
    <property type="entry name" value="ATPase domain of HSP90 chaperone/DNA topoisomerase II/histidine kinase"/>
    <property type="match status" value="1"/>
</dbReference>
<dbReference type="PANTHER" id="PTHR43711">
    <property type="entry name" value="TWO-COMPONENT HISTIDINE KINASE"/>
    <property type="match status" value="1"/>
</dbReference>
<reference evidence="8" key="1">
    <citation type="submission" date="2015-07" db="EMBL/GenBank/DDBJ databases">
        <title>Near-Complete Genome Sequence of the Cellulolytic Bacterium Bacteroides (Pseudobacteroides) cellulosolvens ATCC 35603.</title>
        <authorList>
            <person name="Dassa B."/>
            <person name="Utturkar S.M."/>
            <person name="Klingeman D.M."/>
            <person name="Hurt R.A."/>
            <person name="Keller M."/>
            <person name="Xu J."/>
            <person name="Reddy Y.H.K."/>
            <person name="Borovok I."/>
            <person name="Grinberg I.R."/>
            <person name="Lamed R."/>
            <person name="Zhivin O."/>
            <person name="Bayer E.A."/>
            <person name="Brown S.D."/>
        </authorList>
    </citation>
    <scope>NUCLEOTIDE SEQUENCE [LARGE SCALE GENOMIC DNA]</scope>
    <source>
        <strain evidence="8">DSM 2933</strain>
    </source>
</reference>
<dbReference type="AlphaFoldDB" id="A0A0L6JKJ8"/>
<keyword evidence="7" id="KW-0067">ATP-binding</keyword>
<dbReference type="PROSITE" id="PS50109">
    <property type="entry name" value="HIS_KIN"/>
    <property type="match status" value="1"/>
</dbReference>
<dbReference type="InterPro" id="IPR050736">
    <property type="entry name" value="Sensor_HK_Regulatory"/>
</dbReference>
<name>A0A0L6JKJ8_9FIRM</name>
<comment type="caution">
    <text evidence="7">The sequence shown here is derived from an EMBL/GenBank/DDBJ whole genome shotgun (WGS) entry which is preliminary data.</text>
</comment>
<dbReference type="OrthoDB" id="9803190at2"/>
<dbReference type="eggNOG" id="COG2205">
    <property type="taxonomic scope" value="Bacteria"/>
</dbReference>
<dbReference type="InterPro" id="IPR036890">
    <property type="entry name" value="HATPase_C_sf"/>
</dbReference>
<dbReference type="PANTHER" id="PTHR43711:SF1">
    <property type="entry name" value="HISTIDINE KINASE 1"/>
    <property type="match status" value="1"/>
</dbReference>
<feature type="domain" description="Histidine kinase" evidence="6">
    <location>
        <begin position="77"/>
        <end position="298"/>
    </location>
</feature>
<dbReference type="EMBL" id="LGTC01000001">
    <property type="protein sequence ID" value="KNY26280.1"/>
    <property type="molecule type" value="Genomic_DNA"/>
</dbReference>
<evidence type="ECO:0000256" key="1">
    <source>
        <dbReference type="ARBA" id="ARBA00000085"/>
    </source>
</evidence>
<dbReference type="EC" id="2.7.13.3" evidence="2"/>